<dbReference type="GO" id="GO:0005975">
    <property type="term" value="P:carbohydrate metabolic process"/>
    <property type="evidence" value="ECO:0007669"/>
    <property type="project" value="InterPro"/>
</dbReference>
<reference evidence="2 3" key="1">
    <citation type="submission" date="2016-10" db="EMBL/GenBank/DDBJ databases">
        <title>Complete Genome Sequence of Peptococcaceae strain DCMF.</title>
        <authorList>
            <person name="Edwards R.J."/>
            <person name="Holland S.I."/>
            <person name="Deshpande N.P."/>
            <person name="Wong Y.K."/>
            <person name="Ertan H."/>
            <person name="Manefield M."/>
            <person name="Russell T.L."/>
            <person name="Lee M.J."/>
        </authorList>
    </citation>
    <scope>NUCLEOTIDE SEQUENCE [LARGE SCALE GENOMIC DNA]</scope>
    <source>
        <strain evidence="2 3">DCMF</strain>
    </source>
</reference>
<keyword evidence="3" id="KW-1185">Reference proteome</keyword>
<dbReference type="InterPro" id="IPR011330">
    <property type="entry name" value="Glyco_hydro/deAcase_b/a-brl"/>
</dbReference>
<evidence type="ECO:0000313" key="3">
    <source>
        <dbReference type="Proteomes" id="UP000323521"/>
    </source>
</evidence>
<dbReference type="GO" id="GO:0016810">
    <property type="term" value="F:hydrolase activity, acting on carbon-nitrogen (but not peptide) bonds"/>
    <property type="evidence" value="ECO:0007669"/>
    <property type="project" value="InterPro"/>
</dbReference>
<proteinExistence type="predicted"/>
<organism evidence="2 3">
    <name type="scientific">Formimonas warabiya</name>
    <dbReference type="NCBI Taxonomy" id="1761012"/>
    <lineage>
        <taxon>Bacteria</taxon>
        <taxon>Bacillati</taxon>
        <taxon>Bacillota</taxon>
        <taxon>Clostridia</taxon>
        <taxon>Eubacteriales</taxon>
        <taxon>Peptococcaceae</taxon>
        <taxon>Candidatus Formimonas</taxon>
    </lineage>
</organism>
<dbReference type="Pfam" id="PF01522">
    <property type="entry name" value="Polysacc_deac_1"/>
    <property type="match status" value="1"/>
</dbReference>
<dbReference type="Proteomes" id="UP000323521">
    <property type="component" value="Chromosome"/>
</dbReference>
<dbReference type="PANTHER" id="PTHR10587">
    <property type="entry name" value="GLYCOSYL TRANSFERASE-RELATED"/>
    <property type="match status" value="1"/>
</dbReference>
<dbReference type="EMBL" id="CP017634">
    <property type="protein sequence ID" value="ATW25139.1"/>
    <property type="molecule type" value="Genomic_DNA"/>
</dbReference>
<evidence type="ECO:0000313" key="2">
    <source>
        <dbReference type="EMBL" id="ATW25139.1"/>
    </source>
</evidence>
<dbReference type="AlphaFoldDB" id="A0A3G1KRP5"/>
<name>A0A3G1KRP5_FORW1</name>
<gene>
    <name evidence="2" type="ORF">DCMF_10490</name>
</gene>
<feature type="domain" description="NodB homology" evidence="1">
    <location>
        <begin position="51"/>
        <end position="233"/>
    </location>
</feature>
<protein>
    <recommendedName>
        <fullName evidence="1">NodB homology domain-containing protein</fullName>
    </recommendedName>
</protein>
<dbReference type="KEGG" id="fwa:DCMF_10490"/>
<dbReference type="PROSITE" id="PS51677">
    <property type="entry name" value="NODB"/>
    <property type="match status" value="1"/>
</dbReference>
<dbReference type="SUPFAM" id="SSF88713">
    <property type="entry name" value="Glycoside hydrolase/deacetylase"/>
    <property type="match status" value="1"/>
</dbReference>
<dbReference type="InterPro" id="IPR050248">
    <property type="entry name" value="Polysacc_deacetylase_ArnD"/>
</dbReference>
<accession>A0A3G1KRP5</accession>
<dbReference type="CDD" id="cd10917">
    <property type="entry name" value="CE4_NodB_like_6s_7s"/>
    <property type="match status" value="1"/>
</dbReference>
<dbReference type="InterPro" id="IPR002509">
    <property type="entry name" value="NODB_dom"/>
</dbReference>
<sequence>MIILLSKRTLIGVLVVLMTVGFVGGAFAHISRERGKHDFSGIVWAVDTPEKVISLTFDDGPDPEYTPMILDILEKNGIKGTFFTVGKQVEDFPEIAKMIVEKGNEIANHTYTHPRLNRLRMDQLNVELEKAHQAIVAQTHVAPTLFRPPGGFYNEAIVDLAKKKGYKVILWSWTQDTKDWANPGTNNIIKKVLKNAENGDIVIFHDCGGNRMQTIKALQPVIDGLKKDGFKMITVSELLKKGETKEVLNKSFFE</sequence>
<dbReference type="Gene3D" id="3.20.20.370">
    <property type="entry name" value="Glycoside hydrolase/deacetylase"/>
    <property type="match status" value="1"/>
</dbReference>
<evidence type="ECO:0000259" key="1">
    <source>
        <dbReference type="PROSITE" id="PS51677"/>
    </source>
</evidence>
<dbReference type="RefSeq" id="WP_214659256.1">
    <property type="nucleotide sequence ID" value="NZ_CP017634.1"/>
</dbReference>